<proteinExistence type="predicted"/>
<organism evidence="1 2">
    <name type="scientific">Rhipicephalus microplus</name>
    <name type="common">Cattle tick</name>
    <name type="synonym">Boophilus microplus</name>
    <dbReference type="NCBI Taxonomy" id="6941"/>
    <lineage>
        <taxon>Eukaryota</taxon>
        <taxon>Metazoa</taxon>
        <taxon>Ecdysozoa</taxon>
        <taxon>Arthropoda</taxon>
        <taxon>Chelicerata</taxon>
        <taxon>Arachnida</taxon>
        <taxon>Acari</taxon>
        <taxon>Parasitiformes</taxon>
        <taxon>Ixodida</taxon>
        <taxon>Ixodoidea</taxon>
        <taxon>Ixodidae</taxon>
        <taxon>Rhipicephalinae</taxon>
        <taxon>Rhipicephalus</taxon>
        <taxon>Boophilus</taxon>
    </lineage>
</organism>
<dbReference type="EMBL" id="JABSTU010000003">
    <property type="protein sequence ID" value="KAH8034928.1"/>
    <property type="molecule type" value="Genomic_DNA"/>
</dbReference>
<reference evidence="1" key="1">
    <citation type="journal article" date="2020" name="Cell">
        <title>Large-Scale Comparative Analyses of Tick Genomes Elucidate Their Genetic Diversity and Vector Capacities.</title>
        <authorList>
            <consortium name="Tick Genome and Microbiome Consortium (TIGMIC)"/>
            <person name="Jia N."/>
            <person name="Wang J."/>
            <person name="Shi W."/>
            <person name="Du L."/>
            <person name="Sun Y."/>
            <person name="Zhan W."/>
            <person name="Jiang J.F."/>
            <person name="Wang Q."/>
            <person name="Zhang B."/>
            <person name="Ji P."/>
            <person name="Bell-Sakyi L."/>
            <person name="Cui X.M."/>
            <person name="Yuan T.T."/>
            <person name="Jiang B.G."/>
            <person name="Yang W.F."/>
            <person name="Lam T.T."/>
            <person name="Chang Q.C."/>
            <person name="Ding S.J."/>
            <person name="Wang X.J."/>
            <person name="Zhu J.G."/>
            <person name="Ruan X.D."/>
            <person name="Zhao L."/>
            <person name="Wei J.T."/>
            <person name="Ye R.Z."/>
            <person name="Que T.C."/>
            <person name="Du C.H."/>
            <person name="Zhou Y.H."/>
            <person name="Cheng J.X."/>
            <person name="Dai P.F."/>
            <person name="Guo W.B."/>
            <person name="Han X.H."/>
            <person name="Huang E.J."/>
            <person name="Li L.F."/>
            <person name="Wei W."/>
            <person name="Gao Y.C."/>
            <person name="Liu J.Z."/>
            <person name="Shao H.Z."/>
            <person name="Wang X."/>
            <person name="Wang C.C."/>
            <person name="Yang T.C."/>
            <person name="Huo Q.B."/>
            <person name="Li W."/>
            <person name="Chen H.Y."/>
            <person name="Chen S.E."/>
            <person name="Zhou L.G."/>
            <person name="Ni X.B."/>
            <person name="Tian J.H."/>
            <person name="Sheng Y."/>
            <person name="Liu T."/>
            <person name="Pan Y.S."/>
            <person name="Xia L.Y."/>
            <person name="Li J."/>
            <person name="Zhao F."/>
            <person name="Cao W.C."/>
        </authorList>
    </citation>
    <scope>NUCLEOTIDE SEQUENCE</scope>
    <source>
        <strain evidence="1">Rmic-2018</strain>
    </source>
</reference>
<dbReference type="Proteomes" id="UP000821866">
    <property type="component" value="Chromosome 11"/>
</dbReference>
<keyword evidence="2" id="KW-1185">Reference proteome</keyword>
<name>A0A9J6ELK9_RHIMP</name>
<accession>A0A9J6ELK9</accession>
<gene>
    <name evidence="1" type="ORF">HPB51_003491</name>
</gene>
<evidence type="ECO:0000313" key="1">
    <source>
        <dbReference type="EMBL" id="KAH8034928.1"/>
    </source>
</evidence>
<evidence type="ECO:0000313" key="2">
    <source>
        <dbReference type="Proteomes" id="UP000821866"/>
    </source>
</evidence>
<protein>
    <submittedName>
        <fullName evidence="1">Uncharacterized protein</fullName>
    </submittedName>
</protein>
<reference evidence="1" key="2">
    <citation type="submission" date="2021-09" db="EMBL/GenBank/DDBJ databases">
        <authorList>
            <person name="Jia N."/>
            <person name="Wang J."/>
            <person name="Shi W."/>
            <person name="Du L."/>
            <person name="Sun Y."/>
            <person name="Zhan W."/>
            <person name="Jiang J."/>
            <person name="Wang Q."/>
            <person name="Zhang B."/>
            <person name="Ji P."/>
            <person name="Sakyi L.B."/>
            <person name="Cui X."/>
            <person name="Yuan T."/>
            <person name="Jiang B."/>
            <person name="Yang W."/>
            <person name="Lam T.T.-Y."/>
            <person name="Chang Q."/>
            <person name="Ding S."/>
            <person name="Wang X."/>
            <person name="Zhu J."/>
            <person name="Ruan X."/>
            <person name="Zhao L."/>
            <person name="Wei J."/>
            <person name="Que T."/>
            <person name="Du C."/>
            <person name="Cheng J."/>
            <person name="Dai P."/>
            <person name="Han X."/>
            <person name="Huang E."/>
            <person name="Gao Y."/>
            <person name="Liu J."/>
            <person name="Shao H."/>
            <person name="Ye R."/>
            <person name="Li L."/>
            <person name="Wei W."/>
            <person name="Wang X."/>
            <person name="Wang C."/>
            <person name="Huo Q."/>
            <person name="Li W."/>
            <person name="Guo W."/>
            <person name="Chen H."/>
            <person name="Chen S."/>
            <person name="Zhou L."/>
            <person name="Zhou L."/>
            <person name="Ni X."/>
            <person name="Tian J."/>
            <person name="Zhou Y."/>
            <person name="Sheng Y."/>
            <person name="Liu T."/>
            <person name="Pan Y."/>
            <person name="Xia L."/>
            <person name="Li J."/>
            <person name="Zhao F."/>
            <person name="Cao W."/>
        </authorList>
    </citation>
    <scope>NUCLEOTIDE SEQUENCE</scope>
    <source>
        <strain evidence="1">Rmic-2018</strain>
        <tissue evidence="1">Larvae</tissue>
    </source>
</reference>
<sequence>MKMCWLHWQQWCVPDMAEKCSTTRTVQIKLKSGLKIEDLPHQIRVDGELALVVMPSRPTQCMRYQGTVHVHRECKVPRCSRCKRFGQVEACPAVVV</sequence>
<comment type="caution">
    <text evidence="1">The sequence shown here is derived from an EMBL/GenBank/DDBJ whole genome shotgun (WGS) entry which is preliminary data.</text>
</comment>
<dbReference type="AlphaFoldDB" id="A0A9J6ELK9"/>